<dbReference type="EMBL" id="LGRX02035837">
    <property type="protein sequence ID" value="KAK3232951.1"/>
    <property type="molecule type" value="Genomic_DNA"/>
</dbReference>
<evidence type="ECO:0000256" key="1">
    <source>
        <dbReference type="SAM" id="SignalP"/>
    </source>
</evidence>
<comment type="caution">
    <text evidence="2">The sequence shown here is derived from an EMBL/GenBank/DDBJ whole genome shotgun (WGS) entry which is preliminary data.</text>
</comment>
<evidence type="ECO:0000313" key="3">
    <source>
        <dbReference type="Proteomes" id="UP001190700"/>
    </source>
</evidence>
<keyword evidence="3" id="KW-1185">Reference proteome</keyword>
<accession>A0AAE0BAQ8</accession>
<sequence length="304" mass="31421">MWFITARCDNMKRSRPAFHHKLARLLFLFLFILHNAAGPDGETGSWQRDLESGADSAHSGLALPHLLSTANSSATTSFALKTISTRHLQTSSSPTGLPTFRTDTGHVTLTSVSPSSCENYGCFYKCIIDFDVAVYSSGVFTFAAASVDSCGTCNGGSGTTSNAGTSASGTFDNSGTTFSADASGTTVTVSVSDDLCVGTYAVTSGSVLGVAPGPATAAARWHQGRQLLLRGGTRAGNCCCVVAPGPATAAARWHQGRQLLLRGGTRAGNCCCAVAPGPATAAAWWHQGRQALPSASVMGRHCSF</sequence>
<dbReference type="Proteomes" id="UP001190700">
    <property type="component" value="Unassembled WGS sequence"/>
</dbReference>
<protein>
    <submittedName>
        <fullName evidence="2">Uncharacterized protein</fullName>
    </submittedName>
</protein>
<reference evidence="2 3" key="1">
    <citation type="journal article" date="2015" name="Genome Biol. Evol.">
        <title>Comparative Genomics of a Bacterivorous Green Alga Reveals Evolutionary Causalities and Consequences of Phago-Mixotrophic Mode of Nutrition.</title>
        <authorList>
            <person name="Burns J.A."/>
            <person name="Paasch A."/>
            <person name="Narechania A."/>
            <person name="Kim E."/>
        </authorList>
    </citation>
    <scope>NUCLEOTIDE SEQUENCE [LARGE SCALE GENOMIC DNA]</scope>
    <source>
        <strain evidence="2 3">PLY_AMNH</strain>
    </source>
</reference>
<feature type="signal peptide" evidence="1">
    <location>
        <begin position="1"/>
        <end position="37"/>
    </location>
</feature>
<proteinExistence type="predicted"/>
<evidence type="ECO:0000313" key="2">
    <source>
        <dbReference type="EMBL" id="KAK3232951.1"/>
    </source>
</evidence>
<keyword evidence="1" id="KW-0732">Signal</keyword>
<organism evidence="2 3">
    <name type="scientific">Cymbomonas tetramitiformis</name>
    <dbReference type="NCBI Taxonomy" id="36881"/>
    <lineage>
        <taxon>Eukaryota</taxon>
        <taxon>Viridiplantae</taxon>
        <taxon>Chlorophyta</taxon>
        <taxon>Pyramimonadophyceae</taxon>
        <taxon>Pyramimonadales</taxon>
        <taxon>Pyramimonadaceae</taxon>
        <taxon>Cymbomonas</taxon>
    </lineage>
</organism>
<name>A0AAE0BAQ8_9CHLO</name>
<dbReference type="AlphaFoldDB" id="A0AAE0BAQ8"/>
<feature type="chain" id="PRO_5042069163" evidence="1">
    <location>
        <begin position="38"/>
        <end position="304"/>
    </location>
</feature>
<gene>
    <name evidence="2" type="ORF">CYMTET_56720</name>
</gene>